<feature type="non-terminal residue" evidence="2">
    <location>
        <position position="728"/>
    </location>
</feature>
<evidence type="ECO:0000256" key="1">
    <source>
        <dbReference type="SAM" id="MobiDB-lite"/>
    </source>
</evidence>
<sequence>MKKLTTISQNFCPGMATSKAIASAMTTLLANSSRRALRREGETSTIPPRSNRAGKHRQTHARDRKVLSPSLYLTLYGYVAPRICLIHVLCSLSPDRSRWSPATCASRTKPNLSMCAIKSGFRGPTDVGMIGSTAISHLFSCEAVDRELTEILSRQPLMPENGKLAVLRHIRPESQHVAMKEALKRGDYSDRTTMDALRFNHHPIWPDDDSPIWLKMLQNSFNHKSSYLNFRECRSDLLYTQTIKLVRVHPSLHQLNSRDLQPSSSQAAVATISSTAATTSQVAATDGQAAAKEQPSSSLAAATRSRPTQTATVTINSNNKSKQKSSWTLAQIFLSPPIVSAQEGQSNTAPIQRQKRGVVLLSRGDHLVSGVLQQLCVVRAMPRDEDVVKSRQLAIERVKSFVHRLASGPGSIYTNSSCESLRTWPYLPLPVPFPLPWQRKIAQRDVNEEPEPVAILAIAPLPLQPTTSPNLAHLTVTPPLSSDERTCQRQHQLTKVTVPPVRPPQWGVTIAKKAAQNALSRPANTLDEYIAAHPQNLLPPKPAISLCLAQRAPKPWAEPRTSRNPRYSPSRRPSARREAKLRRCFKRALGVKIFLFVFWALFVRSVTGSTRARVRRERVCVCFGGRTSEPIIIIAKGGRRDIRAQYFRMLQEEQQARGPAIPLQDLVVVSPVVCIVFSPLSLALDVLLRESSDDQSSGRLGHEHTLRKPLRARTDPLSQGTHVTRTGA</sequence>
<feature type="region of interest" description="Disordered" evidence="1">
    <location>
        <begin position="555"/>
        <end position="575"/>
    </location>
</feature>
<protein>
    <submittedName>
        <fullName evidence="2">Uncharacterized protein</fullName>
    </submittedName>
</protein>
<gene>
    <name evidence="2" type="ORF">TBRA_LOCUS11167</name>
</gene>
<organism evidence="2 3">
    <name type="scientific">Trichogramma brassicae</name>
    <dbReference type="NCBI Taxonomy" id="86971"/>
    <lineage>
        <taxon>Eukaryota</taxon>
        <taxon>Metazoa</taxon>
        <taxon>Ecdysozoa</taxon>
        <taxon>Arthropoda</taxon>
        <taxon>Hexapoda</taxon>
        <taxon>Insecta</taxon>
        <taxon>Pterygota</taxon>
        <taxon>Neoptera</taxon>
        <taxon>Endopterygota</taxon>
        <taxon>Hymenoptera</taxon>
        <taxon>Apocrita</taxon>
        <taxon>Proctotrupomorpha</taxon>
        <taxon>Chalcidoidea</taxon>
        <taxon>Trichogrammatidae</taxon>
        <taxon>Trichogramma</taxon>
    </lineage>
</organism>
<dbReference type="EMBL" id="CADCXV010000961">
    <property type="protein sequence ID" value="CAB0039425.1"/>
    <property type="molecule type" value="Genomic_DNA"/>
</dbReference>
<keyword evidence="3" id="KW-1185">Reference proteome</keyword>
<dbReference type="Proteomes" id="UP000479190">
    <property type="component" value="Unassembled WGS sequence"/>
</dbReference>
<evidence type="ECO:0000313" key="2">
    <source>
        <dbReference type="EMBL" id="CAB0039425.1"/>
    </source>
</evidence>
<proteinExistence type="predicted"/>
<feature type="region of interest" description="Disordered" evidence="1">
    <location>
        <begin position="33"/>
        <end position="62"/>
    </location>
</feature>
<accession>A0A6H5IU60</accession>
<feature type="region of interest" description="Disordered" evidence="1">
    <location>
        <begin position="284"/>
        <end position="312"/>
    </location>
</feature>
<feature type="compositionally biased region" description="Polar residues" evidence="1">
    <location>
        <begin position="716"/>
        <end position="728"/>
    </location>
</feature>
<name>A0A6H5IU60_9HYME</name>
<feature type="region of interest" description="Disordered" evidence="1">
    <location>
        <begin position="693"/>
        <end position="728"/>
    </location>
</feature>
<evidence type="ECO:0000313" key="3">
    <source>
        <dbReference type="Proteomes" id="UP000479190"/>
    </source>
</evidence>
<reference evidence="2 3" key="1">
    <citation type="submission" date="2020-02" db="EMBL/GenBank/DDBJ databases">
        <authorList>
            <person name="Ferguson B K."/>
        </authorList>
    </citation>
    <scope>NUCLEOTIDE SEQUENCE [LARGE SCALE GENOMIC DNA]</scope>
</reference>
<feature type="compositionally biased region" description="Low complexity" evidence="1">
    <location>
        <begin position="562"/>
        <end position="572"/>
    </location>
</feature>
<feature type="compositionally biased region" description="Polar residues" evidence="1">
    <location>
        <begin position="294"/>
        <end position="312"/>
    </location>
</feature>
<dbReference type="AlphaFoldDB" id="A0A6H5IU60"/>